<dbReference type="AlphaFoldDB" id="A0A6H5H822"/>
<dbReference type="GO" id="GO:0004602">
    <property type="term" value="F:glutathione peroxidase activity"/>
    <property type="evidence" value="ECO:0007669"/>
    <property type="project" value="UniProtKB-ARBA"/>
</dbReference>
<dbReference type="SFLD" id="SFLDG00363">
    <property type="entry name" value="AMPS_(cytGST):_Alpha-__Mu-__Pi"/>
    <property type="match status" value="1"/>
</dbReference>
<proteinExistence type="inferred from homology"/>
<comment type="similarity">
    <text evidence="3">Belongs to the GST superfamily. Sigma family.</text>
</comment>
<dbReference type="EMBL" id="CADCXU010002797">
    <property type="protein sequence ID" value="CAA9994900.1"/>
    <property type="molecule type" value="Genomic_DNA"/>
</dbReference>
<name>A0A6H5H822_9HEMI</name>
<evidence type="ECO:0000256" key="4">
    <source>
        <dbReference type="ARBA" id="ARBA00047960"/>
    </source>
</evidence>
<dbReference type="InterPro" id="IPR036249">
    <property type="entry name" value="Thioredoxin-like_sf"/>
</dbReference>
<organism evidence="8 9">
    <name type="scientific">Nesidiocoris tenuis</name>
    <dbReference type="NCBI Taxonomy" id="355587"/>
    <lineage>
        <taxon>Eukaryota</taxon>
        <taxon>Metazoa</taxon>
        <taxon>Ecdysozoa</taxon>
        <taxon>Arthropoda</taxon>
        <taxon>Hexapoda</taxon>
        <taxon>Insecta</taxon>
        <taxon>Pterygota</taxon>
        <taxon>Neoptera</taxon>
        <taxon>Paraneoptera</taxon>
        <taxon>Hemiptera</taxon>
        <taxon>Heteroptera</taxon>
        <taxon>Panheteroptera</taxon>
        <taxon>Cimicomorpha</taxon>
        <taxon>Miridae</taxon>
        <taxon>Dicyphina</taxon>
        <taxon>Nesidiocoris</taxon>
    </lineage>
</organism>
<keyword evidence="2" id="KW-0808">Transferase</keyword>
<dbReference type="CDD" id="cd03039">
    <property type="entry name" value="GST_N_Sigma_like"/>
    <property type="match status" value="1"/>
</dbReference>
<dbReference type="InterPro" id="IPR050213">
    <property type="entry name" value="GST_superfamily"/>
</dbReference>
<dbReference type="PANTHER" id="PTHR11571:SF224">
    <property type="entry name" value="HEMATOPOIETIC PROSTAGLANDIN D SYNTHASE"/>
    <property type="match status" value="1"/>
</dbReference>
<dbReference type="SFLD" id="SFLDG01205">
    <property type="entry name" value="AMPS.1"/>
    <property type="match status" value="1"/>
</dbReference>
<protein>
    <recommendedName>
        <fullName evidence="1">glutathione transferase</fullName>
        <ecNumber evidence="1">2.5.1.18</ecNumber>
    </recommendedName>
</protein>
<evidence type="ECO:0000313" key="9">
    <source>
        <dbReference type="Proteomes" id="UP000479000"/>
    </source>
</evidence>
<evidence type="ECO:0000259" key="6">
    <source>
        <dbReference type="PROSITE" id="PS50405"/>
    </source>
</evidence>
<dbReference type="EC" id="2.5.1.18" evidence="1"/>
<evidence type="ECO:0000256" key="1">
    <source>
        <dbReference type="ARBA" id="ARBA00012452"/>
    </source>
</evidence>
<dbReference type="SUPFAM" id="SSF52833">
    <property type="entry name" value="Thioredoxin-like"/>
    <property type="match status" value="1"/>
</dbReference>
<comment type="catalytic activity">
    <reaction evidence="4">
        <text>RX + glutathione = an S-substituted glutathione + a halide anion + H(+)</text>
        <dbReference type="Rhea" id="RHEA:16437"/>
        <dbReference type="ChEBI" id="CHEBI:15378"/>
        <dbReference type="ChEBI" id="CHEBI:16042"/>
        <dbReference type="ChEBI" id="CHEBI:17792"/>
        <dbReference type="ChEBI" id="CHEBI:57925"/>
        <dbReference type="ChEBI" id="CHEBI:90779"/>
        <dbReference type="EC" id="2.5.1.18"/>
    </reaction>
</comment>
<dbReference type="SUPFAM" id="SSF47616">
    <property type="entry name" value="GST C-terminal domain-like"/>
    <property type="match status" value="1"/>
</dbReference>
<dbReference type="FunFam" id="3.40.30.10:FF:000035">
    <property type="entry name" value="hematopoietic prostaglandin D synthase"/>
    <property type="match status" value="1"/>
</dbReference>
<dbReference type="InterPro" id="IPR004045">
    <property type="entry name" value="Glutathione_S-Trfase_N"/>
</dbReference>
<dbReference type="GO" id="GO:0004364">
    <property type="term" value="F:glutathione transferase activity"/>
    <property type="evidence" value="ECO:0007669"/>
    <property type="project" value="UniProtKB-EC"/>
</dbReference>
<dbReference type="InterPro" id="IPR004046">
    <property type="entry name" value="GST_C"/>
</dbReference>
<dbReference type="PANTHER" id="PTHR11571">
    <property type="entry name" value="GLUTATHIONE S-TRANSFERASE"/>
    <property type="match status" value="1"/>
</dbReference>
<dbReference type="Pfam" id="PF14497">
    <property type="entry name" value="GST_C_3"/>
    <property type="match status" value="1"/>
</dbReference>
<dbReference type="PROSITE" id="PS50404">
    <property type="entry name" value="GST_NTER"/>
    <property type="match status" value="1"/>
</dbReference>
<keyword evidence="9" id="KW-1185">Reference proteome</keyword>
<gene>
    <name evidence="7" type="ORF">NTEN_LOCUS1716</name>
    <name evidence="8" type="ORF">NTEN_LOCUS18184</name>
</gene>
<feature type="domain" description="GST C-terminal" evidence="6">
    <location>
        <begin position="81"/>
        <end position="203"/>
    </location>
</feature>
<dbReference type="FunFam" id="1.20.1050.10:FF:000030">
    <property type="entry name" value="Glutathione S-transferase S1"/>
    <property type="match status" value="1"/>
</dbReference>
<dbReference type="Gene3D" id="3.40.30.10">
    <property type="entry name" value="Glutaredoxin"/>
    <property type="match status" value="1"/>
</dbReference>
<dbReference type="CDD" id="cd03192">
    <property type="entry name" value="GST_C_Sigma_like"/>
    <property type="match status" value="1"/>
</dbReference>
<dbReference type="Proteomes" id="UP000479000">
    <property type="component" value="Unassembled WGS sequence"/>
</dbReference>
<dbReference type="Pfam" id="PF02798">
    <property type="entry name" value="GST_N"/>
    <property type="match status" value="1"/>
</dbReference>
<accession>A0A6H5H822</accession>
<evidence type="ECO:0000313" key="8">
    <source>
        <dbReference type="EMBL" id="CAB0013583.1"/>
    </source>
</evidence>
<dbReference type="InterPro" id="IPR040079">
    <property type="entry name" value="Glutathione_S-Trfase"/>
</dbReference>
<evidence type="ECO:0000259" key="5">
    <source>
        <dbReference type="PROSITE" id="PS50404"/>
    </source>
</evidence>
<feature type="domain" description="GST N-terminal" evidence="5">
    <location>
        <begin position="2"/>
        <end position="79"/>
    </location>
</feature>
<dbReference type="OrthoDB" id="414243at2759"/>
<evidence type="ECO:0000313" key="7">
    <source>
        <dbReference type="EMBL" id="CAA9994900.1"/>
    </source>
</evidence>
<reference evidence="8 9" key="1">
    <citation type="submission" date="2020-02" db="EMBL/GenBank/DDBJ databases">
        <authorList>
            <person name="Ferguson B K."/>
        </authorList>
    </citation>
    <scope>NUCLEOTIDE SEQUENCE [LARGE SCALE GENOMIC DNA]</scope>
</reference>
<evidence type="ECO:0000256" key="3">
    <source>
        <dbReference type="ARBA" id="ARBA00038317"/>
    </source>
</evidence>
<dbReference type="EMBL" id="CADCXU010026879">
    <property type="protein sequence ID" value="CAB0013583.1"/>
    <property type="molecule type" value="Genomic_DNA"/>
</dbReference>
<dbReference type="SFLD" id="SFLDS00019">
    <property type="entry name" value="Glutathione_Transferase_(cytos"/>
    <property type="match status" value="1"/>
</dbReference>
<dbReference type="InterPro" id="IPR010987">
    <property type="entry name" value="Glutathione-S-Trfase_C-like"/>
</dbReference>
<dbReference type="PROSITE" id="PS50405">
    <property type="entry name" value="GST_CTER"/>
    <property type="match status" value="1"/>
</dbReference>
<dbReference type="GO" id="GO:0006749">
    <property type="term" value="P:glutathione metabolic process"/>
    <property type="evidence" value="ECO:0007669"/>
    <property type="project" value="TreeGrafter"/>
</dbReference>
<sequence length="203" mass="23642">MPQYKLTYWPVQALAEPIRFLLSHKGEDFEDFRFERENWPAIKPSMPFGKVPVLEIDGKMVHQSTAISRYLGKEMGLAGSNNWEDLQIDIAVDTLHDFRQAVGGYWYETDEAAKAKKKEVVLNETAPYYLEKFDNLVKENNGYLANGKLSWGDMYFVGVSEYISHMLGYSMFDKYENLRKLRDNVITLPKIKAWIEKRPKTDL</sequence>
<dbReference type="InterPro" id="IPR036282">
    <property type="entry name" value="Glutathione-S-Trfase_C_sf"/>
</dbReference>
<dbReference type="Gene3D" id="1.20.1050.10">
    <property type="match status" value="1"/>
</dbReference>
<evidence type="ECO:0000256" key="2">
    <source>
        <dbReference type="ARBA" id="ARBA00022679"/>
    </source>
</evidence>